<reference evidence="2" key="1">
    <citation type="submission" date="2018-02" db="EMBL/GenBank/DDBJ databases">
        <title>Rhizophora mucronata_Transcriptome.</title>
        <authorList>
            <person name="Meera S.P."/>
            <person name="Sreeshan A."/>
            <person name="Augustine A."/>
        </authorList>
    </citation>
    <scope>NUCLEOTIDE SEQUENCE</scope>
    <source>
        <tissue evidence="2">Leaf</tissue>
    </source>
</reference>
<dbReference type="AlphaFoldDB" id="A0A2P2KXP4"/>
<proteinExistence type="predicted"/>
<evidence type="ECO:0000313" key="2">
    <source>
        <dbReference type="EMBL" id="MBX10506.1"/>
    </source>
</evidence>
<name>A0A2P2KXP4_RHIMU</name>
<sequence>MLTISGLFNGFLIVIMVLCLQLGREDYLRQVL</sequence>
<dbReference type="EMBL" id="GGEC01030022">
    <property type="protein sequence ID" value="MBX10506.1"/>
    <property type="molecule type" value="Transcribed_RNA"/>
</dbReference>
<organism evidence="2">
    <name type="scientific">Rhizophora mucronata</name>
    <name type="common">Asiatic mangrove</name>
    <dbReference type="NCBI Taxonomy" id="61149"/>
    <lineage>
        <taxon>Eukaryota</taxon>
        <taxon>Viridiplantae</taxon>
        <taxon>Streptophyta</taxon>
        <taxon>Embryophyta</taxon>
        <taxon>Tracheophyta</taxon>
        <taxon>Spermatophyta</taxon>
        <taxon>Magnoliopsida</taxon>
        <taxon>eudicotyledons</taxon>
        <taxon>Gunneridae</taxon>
        <taxon>Pentapetalae</taxon>
        <taxon>rosids</taxon>
        <taxon>fabids</taxon>
        <taxon>Malpighiales</taxon>
        <taxon>Rhizophoraceae</taxon>
        <taxon>Rhizophora</taxon>
    </lineage>
</organism>
<keyword evidence="1" id="KW-1133">Transmembrane helix</keyword>
<feature type="transmembrane region" description="Helical" evidence="1">
    <location>
        <begin position="6"/>
        <end position="23"/>
    </location>
</feature>
<keyword evidence="1" id="KW-0472">Membrane</keyword>
<accession>A0A2P2KXP4</accession>
<protein>
    <submittedName>
        <fullName evidence="2">Uncharacterized protein</fullName>
    </submittedName>
</protein>
<evidence type="ECO:0000256" key="1">
    <source>
        <dbReference type="SAM" id="Phobius"/>
    </source>
</evidence>
<keyword evidence="1" id="KW-0812">Transmembrane</keyword>